<evidence type="ECO:0000256" key="2">
    <source>
        <dbReference type="SAM" id="Phobius"/>
    </source>
</evidence>
<evidence type="ECO:0008006" key="6">
    <source>
        <dbReference type="Google" id="ProtNLM"/>
    </source>
</evidence>
<organism evidence="4 5">
    <name type="scientific">Steinernema hermaphroditum</name>
    <dbReference type="NCBI Taxonomy" id="289476"/>
    <lineage>
        <taxon>Eukaryota</taxon>
        <taxon>Metazoa</taxon>
        <taxon>Ecdysozoa</taxon>
        <taxon>Nematoda</taxon>
        <taxon>Chromadorea</taxon>
        <taxon>Rhabditida</taxon>
        <taxon>Tylenchina</taxon>
        <taxon>Panagrolaimomorpha</taxon>
        <taxon>Strongyloidoidea</taxon>
        <taxon>Steinernematidae</taxon>
        <taxon>Steinernema</taxon>
    </lineage>
</organism>
<dbReference type="Gene3D" id="1.20.1250.20">
    <property type="entry name" value="MFS general substrate transporter like domains"/>
    <property type="match status" value="2"/>
</dbReference>
<feature type="transmembrane region" description="Helical" evidence="2">
    <location>
        <begin position="361"/>
        <end position="381"/>
    </location>
</feature>
<keyword evidence="2" id="KW-0472">Membrane</keyword>
<accession>A0AA39H486</accession>
<dbReference type="GO" id="GO:0022857">
    <property type="term" value="F:transmembrane transporter activity"/>
    <property type="evidence" value="ECO:0007669"/>
    <property type="project" value="InterPro"/>
</dbReference>
<comment type="caution">
    <text evidence="4">The sequence shown here is derived from an EMBL/GenBank/DDBJ whole genome shotgun (WGS) entry which is preliminary data.</text>
</comment>
<evidence type="ECO:0000256" key="1">
    <source>
        <dbReference type="SAM" id="MobiDB-lite"/>
    </source>
</evidence>
<feature type="transmembrane region" description="Helical" evidence="2">
    <location>
        <begin position="437"/>
        <end position="457"/>
    </location>
</feature>
<feature type="compositionally biased region" description="Basic and acidic residues" evidence="1">
    <location>
        <begin position="44"/>
        <end position="65"/>
    </location>
</feature>
<dbReference type="PANTHER" id="PTHR45757:SF17">
    <property type="entry name" value="MAJOR FACILITATOR SUPERFAMILY (MFS) PROFILE DOMAIN-CONTAINING PROTEIN"/>
    <property type="match status" value="1"/>
</dbReference>
<sequence>MKFKVLLVLVILALLAVSFSEAGKNRRKHKHRHNSDDSQEDSELQEKHGSAREEQDRKEKTERDRYHRHRRQETLNKATELNDGTRHELPSAKHQPSGNGTVKNKIHFIGIRTLFRCAVFVELSITTKIVDIITKFLERTSSGGILNMRRHGKVHPDGTRVRRSLNPHMRLGYPLRHLNPEYRQSNSEHPDSTNSLSPHMRLGYPLRHLNPENAVHGGQEHAHDNSLSPHMRLGYPLRHLNTDYQQQNGQEGHRDFKPAVFDRIMSEKKVHPGKVYEHRTRYFILFLGMFCLSSICSNMISLNFTLICMNEKSPEGVPQAISPNTTENSLLNLDISNLSVVPGPEGETVHQFDYTQKEKSMLLWAVAIGTLLAAFPFNYLYQCYGAKYVFFVAGILSAAATAAIPTMAYWSLNWFLFARFLQESINLLKNLNLPKRLIGISYGADFAAIGLITVRWASLKQHGVFISVLTSFSLVSVIVTMPVSGFLCENYGWPSVYYAHASFGVFIFTLWIICYKDDPRKHRAVSAIELEKIERNKSEAHKNHDPYVPYWAIIKNPVILTVWLNAFAEILSSQLLVTYGPTYLKEVLKFGVARTGTYVAIPVVVQMACKLSSGYLSDQLKFASERSKMIFFNTIALMLSGLFYGYLGFVPQDKPMQAVFVIGCVTCCLGFNCGGFYKCGTLVARQYSHFVISNIQFIKCLSLFIGPLLVAIFVPDSDSQIEWRTVFIMHAAALILGNVAFCFAATDQPAYFTTLTGPQNKVAPAAVEAKESKTKDITPV</sequence>
<feature type="transmembrane region" description="Helical" evidence="2">
    <location>
        <begin position="630"/>
        <end position="650"/>
    </location>
</feature>
<protein>
    <recommendedName>
        <fullName evidence="6">Major facilitator superfamily (MFS) profile domain-containing protein</fullName>
    </recommendedName>
</protein>
<evidence type="ECO:0000313" key="4">
    <source>
        <dbReference type="EMBL" id="KAK0397482.1"/>
    </source>
</evidence>
<feature type="region of interest" description="Disordered" evidence="1">
    <location>
        <begin position="22"/>
        <end position="102"/>
    </location>
</feature>
<reference evidence="4" key="1">
    <citation type="submission" date="2023-06" db="EMBL/GenBank/DDBJ databases">
        <title>Genomic analysis of the entomopathogenic nematode Steinernema hermaphroditum.</title>
        <authorList>
            <person name="Schwarz E.M."/>
            <person name="Heppert J.K."/>
            <person name="Baniya A."/>
            <person name="Schwartz H.T."/>
            <person name="Tan C.-H."/>
            <person name="Antoshechkin I."/>
            <person name="Sternberg P.W."/>
            <person name="Goodrich-Blair H."/>
            <person name="Dillman A.R."/>
        </authorList>
    </citation>
    <scope>NUCLEOTIDE SEQUENCE</scope>
    <source>
        <strain evidence="4">PS9179</strain>
        <tissue evidence="4">Whole animal</tissue>
    </source>
</reference>
<keyword evidence="3" id="KW-0732">Signal</keyword>
<dbReference type="SUPFAM" id="SSF103473">
    <property type="entry name" value="MFS general substrate transporter"/>
    <property type="match status" value="1"/>
</dbReference>
<name>A0AA39H486_9BILA</name>
<feature type="transmembrane region" description="Helical" evidence="2">
    <location>
        <begin position="388"/>
        <end position="417"/>
    </location>
</feature>
<proteinExistence type="predicted"/>
<keyword evidence="5" id="KW-1185">Reference proteome</keyword>
<evidence type="ECO:0000256" key="3">
    <source>
        <dbReference type="SAM" id="SignalP"/>
    </source>
</evidence>
<evidence type="ECO:0000313" key="5">
    <source>
        <dbReference type="Proteomes" id="UP001175271"/>
    </source>
</evidence>
<feature type="transmembrane region" description="Helical" evidence="2">
    <location>
        <begin position="495"/>
        <end position="514"/>
    </location>
</feature>
<dbReference type="GO" id="GO:0016020">
    <property type="term" value="C:membrane"/>
    <property type="evidence" value="ECO:0007669"/>
    <property type="project" value="TreeGrafter"/>
</dbReference>
<feature type="transmembrane region" description="Helical" evidence="2">
    <location>
        <begin position="656"/>
        <end position="677"/>
    </location>
</feature>
<feature type="chain" id="PRO_5041322874" description="Major facilitator superfamily (MFS) profile domain-containing protein" evidence="3">
    <location>
        <begin position="23"/>
        <end position="780"/>
    </location>
</feature>
<feature type="signal peptide" evidence="3">
    <location>
        <begin position="1"/>
        <end position="22"/>
    </location>
</feature>
<keyword evidence="2" id="KW-0812">Transmembrane</keyword>
<dbReference type="InterPro" id="IPR036259">
    <property type="entry name" value="MFS_trans_sf"/>
</dbReference>
<keyword evidence="2" id="KW-1133">Transmembrane helix</keyword>
<feature type="transmembrane region" description="Helical" evidence="2">
    <location>
        <begin position="464"/>
        <end position="483"/>
    </location>
</feature>
<dbReference type="AlphaFoldDB" id="A0AA39H486"/>
<dbReference type="Pfam" id="PF07690">
    <property type="entry name" value="MFS_1"/>
    <property type="match status" value="1"/>
</dbReference>
<dbReference type="InterPro" id="IPR011701">
    <property type="entry name" value="MFS"/>
</dbReference>
<dbReference type="EMBL" id="JAUCMV010000005">
    <property type="protein sequence ID" value="KAK0397482.1"/>
    <property type="molecule type" value="Genomic_DNA"/>
</dbReference>
<gene>
    <name evidence="4" type="ORF">QR680_002141</name>
</gene>
<dbReference type="Proteomes" id="UP001175271">
    <property type="component" value="Unassembled WGS sequence"/>
</dbReference>
<feature type="transmembrane region" description="Helical" evidence="2">
    <location>
        <begin position="726"/>
        <end position="745"/>
    </location>
</feature>
<dbReference type="PANTHER" id="PTHR45757">
    <property type="entry name" value="PROTEIN CBG23364-RELATED"/>
    <property type="match status" value="1"/>
</dbReference>
<feature type="transmembrane region" description="Helical" evidence="2">
    <location>
        <begin position="697"/>
        <end position="714"/>
    </location>
</feature>